<evidence type="ECO:0000256" key="1">
    <source>
        <dbReference type="SAM" id="MobiDB-lite"/>
    </source>
</evidence>
<protein>
    <recommendedName>
        <fullName evidence="4">Phenylacetate--CoA ligase</fullName>
    </recommendedName>
</protein>
<organism evidence="2 3">
    <name type="scientific">Streptosporangium fragile</name>
    <dbReference type="NCBI Taxonomy" id="46186"/>
    <lineage>
        <taxon>Bacteria</taxon>
        <taxon>Bacillati</taxon>
        <taxon>Actinomycetota</taxon>
        <taxon>Actinomycetes</taxon>
        <taxon>Streptosporangiales</taxon>
        <taxon>Streptosporangiaceae</taxon>
        <taxon>Streptosporangium</taxon>
    </lineage>
</organism>
<evidence type="ECO:0008006" key="4">
    <source>
        <dbReference type="Google" id="ProtNLM"/>
    </source>
</evidence>
<feature type="compositionally biased region" description="Low complexity" evidence="1">
    <location>
        <begin position="24"/>
        <end position="34"/>
    </location>
</feature>
<dbReference type="EMBL" id="BAAAVI010000073">
    <property type="protein sequence ID" value="GAA2902209.1"/>
    <property type="molecule type" value="Genomic_DNA"/>
</dbReference>
<name>A0ABN3W8Q4_9ACTN</name>
<evidence type="ECO:0000313" key="3">
    <source>
        <dbReference type="Proteomes" id="UP001500831"/>
    </source>
</evidence>
<comment type="caution">
    <text evidence="2">The sequence shown here is derived from an EMBL/GenBank/DDBJ whole genome shotgun (WGS) entry which is preliminary data.</text>
</comment>
<gene>
    <name evidence="2" type="ORF">GCM10010517_68080</name>
</gene>
<feature type="region of interest" description="Disordered" evidence="1">
    <location>
        <begin position="365"/>
        <end position="387"/>
    </location>
</feature>
<accession>A0ABN3W8Q4</accession>
<proteinExistence type="predicted"/>
<reference evidence="2 3" key="1">
    <citation type="journal article" date="2019" name="Int. J. Syst. Evol. Microbiol.">
        <title>The Global Catalogue of Microorganisms (GCM) 10K type strain sequencing project: providing services to taxonomists for standard genome sequencing and annotation.</title>
        <authorList>
            <consortium name="The Broad Institute Genomics Platform"/>
            <consortium name="The Broad Institute Genome Sequencing Center for Infectious Disease"/>
            <person name="Wu L."/>
            <person name="Ma J."/>
        </authorList>
    </citation>
    <scope>NUCLEOTIDE SEQUENCE [LARGE SCALE GENOMIC DNA]</scope>
    <source>
        <strain evidence="2 3">JCM 6242</strain>
    </source>
</reference>
<dbReference type="RefSeq" id="WP_344980151.1">
    <property type="nucleotide sequence ID" value="NZ_BAAAVI010000073.1"/>
</dbReference>
<sequence>MTTGPGPAPGRADAPPPAPDPSHDGSAAPGRAAPSAWLTRDDLAAAGRTATGLLLVSPDCDSVVPAGEEAGLTASCAAALRAAGVDGRDRVVAALSGDGQLAGPRWAQAAAEVAQAGASVGPRGRLRLHHALESLGATTLVITPTGAMDLLARLHLEFLLDPLDLGLRHVVLTGEIVSRRTMSHLAAEFAAKVTEVYSSPLTGAPLAWRPSESAPLTPLAPGAVRLASLEKDELLAPPYAAGPAEIVVAGADPASVVRTGQVVRVSGGDAIPAPEHTVGDHVLVRGVWLSLNRIQRALGKIDGVSGWELGVSRQGTLDAAVLTVTFNRESLVRNPMWKTRIEQSLKALTPVAIAVQISERVSESGAPGVVNDARGHHLGRDRTTIAR</sequence>
<feature type="compositionally biased region" description="Basic and acidic residues" evidence="1">
    <location>
        <begin position="373"/>
        <end position="387"/>
    </location>
</feature>
<feature type="region of interest" description="Disordered" evidence="1">
    <location>
        <begin position="1"/>
        <end position="34"/>
    </location>
</feature>
<dbReference type="Proteomes" id="UP001500831">
    <property type="component" value="Unassembled WGS sequence"/>
</dbReference>
<evidence type="ECO:0000313" key="2">
    <source>
        <dbReference type="EMBL" id="GAA2902209.1"/>
    </source>
</evidence>
<dbReference type="Gene3D" id="3.40.50.12780">
    <property type="entry name" value="N-terminal domain of ligase-like"/>
    <property type="match status" value="1"/>
</dbReference>
<dbReference type="SUPFAM" id="SSF56801">
    <property type="entry name" value="Acetyl-CoA synthetase-like"/>
    <property type="match status" value="1"/>
</dbReference>
<dbReference type="InterPro" id="IPR042099">
    <property type="entry name" value="ANL_N_sf"/>
</dbReference>
<keyword evidence="3" id="KW-1185">Reference proteome</keyword>